<name>A0A397ILP7_9GLOM</name>
<dbReference type="Proteomes" id="UP000266861">
    <property type="component" value="Unassembled WGS sequence"/>
</dbReference>
<proteinExistence type="predicted"/>
<accession>A0A397ILP7</accession>
<protein>
    <submittedName>
        <fullName evidence="1">Uncharacterized protein</fullName>
    </submittedName>
</protein>
<evidence type="ECO:0000313" key="1">
    <source>
        <dbReference type="EMBL" id="RHZ75138.1"/>
    </source>
</evidence>
<reference evidence="1 2" key="1">
    <citation type="submission" date="2018-08" db="EMBL/GenBank/DDBJ databases">
        <title>Genome and evolution of the arbuscular mycorrhizal fungus Diversispora epigaea (formerly Glomus versiforme) and its bacterial endosymbionts.</title>
        <authorList>
            <person name="Sun X."/>
            <person name="Fei Z."/>
            <person name="Harrison M."/>
        </authorList>
    </citation>
    <scope>NUCLEOTIDE SEQUENCE [LARGE SCALE GENOMIC DNA]</scope>
    <source>
        <strain evidence="1 2">IT104</strain>
    </source>
</reference>
<evidence type="ECO:0000313" key="2">
    <source>
        <dbReference type="Proteomes" id="UP000266861"/>
    </source>
</evidence>
<keyword evidence="2" id="KW-1185">Reference proteome</keyword>
<dbReference type="AlphaFoldDB" id="A0A397ILP7"/>
<organism evidence="1 2">
    <name type="scientific">Diversispora epigaea</name>
    <dbReference type="NCBI Taxonomy" id="1348612"/>
    <lineage>
        <taxon>Eukaryota</taxon>
        <taxon>Fungi</taxon>
        <taxon>Fungi incertae sedis</taxon>
        <taxon>Mucoromycota</taxon>
        <taxon>Glomeromycotina</taxon>
        <taxon>Glomeromycetes</taxon>
        <taxon>Diversisporales</taxon>
        <taxon>Diversisporaceae</taxon>
        <taxon>Diversispora</taxon>
    </lineage>
</organism>
<sequence length="97" mass="10829">MANEIETTDSVDLNDKFKEENYTIPQETQGKLTTGCVLDYENGIMEKVAIDILGLFKETHSFGIRLDTLPALGPLFPATGKPNYALSIVHFRAILER</sequence>
<dbReference type="OrthoDB" id="10251744at2759"/>
<comment type="caution">
    <text evidence="1">The sequence shown here is derived from an EMBL/GenBank/DDBJ whole genome shotgun (WGS) entry which is preliminary data.</text>
</comment>
<dbReference type="EMBL" id="PQFF01000202">
    <property type="protein sequence ID" value="RHZ75138.1"/>
    <property type="molecule type" value="Genomic_DNA"/>
</dbReference>
<gene>
    <name evidence="1" type="ORF">Glove_217g125</name>
</gene>